<feature type="signal peptide" evidence="1">
    <location>
        <begin position="1"/>
        <end position="21"/>
    </location>
</feature>
<organism evidence="3 4">
    <name type="scientific">Pontivivens marinum</name>
    <dbReference type="NCBI Taxonomy" id="1690039"/>
    <lineage>
        <taxon>Bacteria</taxon>
        <taxon>Pseudomonadati</taxon>
        <taxon>Pseudomonadota</taxon>
        <taxon>Alphaproteobacteria</taxon>
        <taxon>Rhodobacterales</taxon>
        <taxon>Paracoccaceae</taxon>
        <taxon>Pontivivens</taxon>
    </lineage>
</organism>
<reference evidence="4" key="1">
    <citation type="submission" date="2017-09" db="EMBL/GenBank/DDBJ databases">
        <authorList>
            <person name="Varghese N."/>
            <person name="Submissions S."/>
        </authorList>
    </citation>
    <scope>NUCLEOTIDE SEQUENCE [LARGE SCALE GENOMIC DNA]</scope>
    <source>
        <strain evidence="4">C7</strain>
    </source>
</reference>
<dbReference type="OrthoDB" id="9810773at2"/>
<feature type="domain" description="SH3b" evidence="2">
    <location>
        <begin position="33"/>
        <end position="96"/>
    </location>
</feature>
<evidence type="ECO:0000313" key="4">
    <source>
        <dbReference type="Proteomes" id="UP000220034"/>
    </source>
</evidence>
<protein>
    <submittedName>
        <fullName evidence="3">SH3-like domain-containing protein</fullName>
    </submittedName>
</protein>
<dbReference type="RefSeq" id="WP_097928178.1">
    <property type="nucleotide sequence ID" value="NZ_OCTN01000001.1"/>
</dbReference>
<dbReference type="SMART" id="SM00287">
    <property type="entry name" value="SH3b"/>
    <property type="match status" value="2"/>
</dbReference>
<sequence length="163" mass="18081">MHLTRRAFCLAAACFASPLAAQSIGHETGLPLPRFVSLKAGQANVRRGPGVEYRIDWRFVRRGMPLRVISEYENWRNVRDRDGEGGWIHFALLSGVRTVIIDGENARLHREPNIEAPLAAIAEVGVIAQLGECVDGWCQVETGGHDGWVRESGLWGLDQNLPE</sequence>
<keyword evidence="1" id="KW-0732">Signal</keyword>
<evidence type="ECO:0000256" key="1">
    <source>
        <dbReference type="SAM" id="SignalP"/>
    </source>
</evidence>
<feature type="chain" id="PRO_5012654772" evidence="1">
    <location>
        <begin position="22"/>
        <end position="163"/>
    </location>
</feature>
<dbReference type="Proteomes" id="UP000220034">
    <property type="component" value="Unassembled WGS sequence"/>
</dbReference>
<name>A0A2C9CN18_9RHOB</name>
<accession>A0A2C9CN18</accession>
<evidence type="ECO:0000313" key="3">
    <source>
        <dbReference type="EMBL" id="SOH92607.1"/>
    </source>
</evidence>
<keyword evidence="4" id="KW-1185">Reference proteome</keyword>
<evidence type="ECO:0000259" key="2">
    <source>
        <dbReference type="SMART" id="SM00287"/>
    </source>
</evidence>
<dbReference type="InterPro" id="IPR010466">
    <property type="entry name" value="DUF1058"/>
</dbReference>
<proteinExistence type="predicted"/>
<dbReference type="InterPro" id="IPR003646">
    <property type="entry name" value="SH3-like_bac-type"/>
</dbReference>
<gene>
    <name evidence="3" type="ORF">SAMN06273572_101455</name>
</gene>
<dbReference type="Pfam" id="PF06347">
    <property type="entry name" value="SH3_4"/>
    <property type="match status" value="2"/>
</dbReference>
<dbReference type="EMBL" id="OCTN01000001">
    <property type="protein sequence ID" value="SOH92607.1"/>
    <property type="molecule type" value="Genomic_DNA"/>
</dbReference>
<feature type="domain" description="SH3b" evidence="2">
    <location>
        <begin position="97"/>
        <end position="158"/>
    </location>
</feature>
<dbReference type="AlphaFoldDB" id="A0A2C9CN18"/>
<dbReference type="Gene3D" id="2.30.30.40">
    <property type="entry name" value="SH3 Domains"/>
    <property type="match status" value="1"/>
</dbReference>